<proteinExistence type="predicted"/>
<evidence type="ECO:0000313" key="13">
    <source>
        <dbReference type="Proteomes" id="UP000283700"/>
    </source>
</evidence>
<dbReference type="EMBL" id="QRNJ01000002">
    <property type="protein sequence ID" value="RHK42187.1"/>
    <property type="molecule type" value="Genomic_DNA"/>
</dbReference>
<dbReference type="EMBL" id="QRQO01000064">
    <property type="protein sequence ID" value="RHN08067.1"/>
    <property type="molecule type" value="Genomic_DNA"/>
</dbReference>
<evidence type="ECO:0000313" key="6">
    <source>
        <dbReference type="EMBL" id="RHN08067.1"/>
    </source>
</evidence>
<name>A0A173SWZ3_9FIRM</name>
<evidence type="ECO:0000313" key="2">
    <source>
        <dbReference type="EMBL" id="CUN79779.1"/>
    </source>
</evidence>
<evidence type="ECO:0000313" key="8">
    <source>
        <dbReference type="Proteomes" id="UP000095390"/>
    </source>
</evidence>
<evidence type="ECO:0000313" key="9">
    <source>
        <dbReference type="Proteomes" id="UP000095679"/>
    </source>
</evidence>
<accession>A0A173SWZ3</accession>
<evidence type="ECO:0000313" key="7">
    <source>
        <dbReference type="EMBL" id="SOB73449.1"/>
    </source>
</evidence>
<evidence type="ECO:0000313" key="11">
    <source>
        <dbReference type="Proteomes" id="UP000262524"/>
    </source>
</evidence>
<evidence type="ECO:0000313" key="12">
    <source>
        <dbReference type="Proteomes" id="UP000283497"/>
    </source>
</evidence>
<reference evidence="11 12" key="4">
    <citation type="submission" date="2018-08" db="EMBL/GenBank/DDBJ databases">
        <title>A genome reference for cultivated species of the human gut microbiota.</title>
        <authorList>
            <person name="Zou Y."/>
            <person name="Xue W."/>
            <person name="Luo G."/>
        </authorList>
    </citation>
    <scope>NUCLEOTIDE SEQUENCE [LARGE SCALE GENOMIC DNA]</scope>
    <source>
        <strain evidence="6 13">AF31-17AC</strain>
        <strain evidence="5 12">AF45-14BH</strain>
        <strain evidence="4 14">AM48-23BH</strain>
        <strain evidence="3 11">TM10-1AC</strain>
    </source>
</reference>
<evidence type="ECO:0000313" key="10">
    <source>
        <dbReference type="Proteomes" id="UP000217549"/>
    </source>
</evidence>
<organism evidence="1 8">
    <name type="scientific">Anaerobutyricum hallii</name>
    <dbReference type="NCBI Taxonomy" id="39488"/>
    <lineage>
        <taxon>Bacteria</taxon>
        <taxon>Bacillati</taxon>
        <taxon>Bacillota</taxon>
        <taxon>Clostridia</taxon>
        <taxon>Lachnospirales</taxon>
        <taxon>Lachnospiraceae</taxon>
        <taxon>Anaerobutyricum</taxon>
    </lineage>
</organism>
<dbReference type="EMBL" id="QSOE01000010">
    <property type="protein sequence ID" value="RGI91480.1"/>
    <property type="molecule type" value="Genomic_DNA"/>
</dbReference>
<reference evidence="10" key="3">
    <citation type="submission" date="2017-09" db="EMBL/GenBank/DDBJ databases">
        <authorList>
            <person name="Shetty A S."/>
        </authorList>
    </citation>
    <scope>NUCLEOTIDE SEQUENCE [LARGE SCALE GENOMIC DNA]</scope>
</reference>
<evidence type="ECO:0000313" key="14">
    <source>
        <dbReference type="Proteomes" id="UP000286561"/>
    </source>
</evidence>
<reference evidence="7" key="2">
    <citation type="submission" date="2017-09" db="EMBL/GenBank/DDBJ databases">
        <authorList>
            <person name="Ehlers B."/>
            <person name="Leendertz F.H."/>
        </authorList>
    </citation>
    <scope>NUCLEOTIDE SEQUENCE [LARGE SCALE GENOMIC DNA]</scope>
    <source>
        <strain evidence="7">EH1</strain>
    </source>
</reference>
<evidence type="ECO:0000313" key="3">
    <source>
        <dbReference type="EMBL" id="RGI91480.1"/>
    </source>
</evidence>
<dbReference type="RefSeq" id="WP_005350747.1">
    <property type="nucleotide sequence ID" value="NZ_CABJFJ010000001.1"/>
</dbReference>
<dbReference type="InterPro" id="IPR045507">
    <property type="entry name" value="DUF6483"/>
</dbReference>
<dbReference type="Proteomes" id="UP000095390">
    <property type="component" value="Unassembled WGS sequence"/>
</dbReference>
<dbReference type="AlphaFoldDB" id="A0A173SWZ3"/>
<dbReference type="Proteomes" id="UP000286561">
    <property type="component" value="Unassembled WGS sequence"/>
</dbReference>
<evidence type="ECO:0000313" key="1">
    <source>
        <dbReference type="EMBL" id="CUM93658.1"/>
    </source>
</evidence>
<dbReference type="EMBL" id="QSEP01000006">
    <property type="protein sequence ID" value="RGZ85736.1"/>
    <property type="molecule type" value="Genomic_DNA"/>
</dbReference>
<sequence length="124" mass="14495">MLRDDFDLRLTNELIETYLKIAYGIKPGCWLDAEKGLLQENTLYPKLKQMINDGNINDAEDILYEYANPINPDILKVGLFFYYDLNRMADAELEAADFTRDEVKEGVQELLKIYDQENFGTIFR</sequence>
<dbReference type="Proteomes" id="UP000283497">
    <property type="component" value="Unassembled WGS sequence"/>
</dbReference>
<dbReference type="GeneID" id="75047413"/>
<gene>
    <name evidence="5" type="ORF">DW068_00835</name>
    <name evidence="4" type="ORF">DW972_02675</name>
    <name evidence="6" type="ORF">DWZ29_14965</name>
    <name evidence="3" type="ORF">DXD91_02840</name>
    <name evidence="7" type="ORF">EHLA_2895</name>
    <name evidence="2" type="ORF">ERS852450_00652</name>
    <name evidence="1" type="ORF">ERS852578_01188</name>
</gene>
<dbReference type="Proteomes" id="UP000217549">
    <property type="component" value="Chromosome I"/>
</dbReference>
<dbReference type="EMBL" id="CYYC01000011">
    <property type="protein sequence ID" value="CUM93658.1"/>
    <property type="molecule type" value="Genomic_DNA"/>
</dbReference>
<keyword evidence="10" id="KW-1185">Reference proteome</keyword>
<dbReference type="OrthoDB" id="1650869at2"/>
<reference evidence="8 9" key="1">
    <citation type="submission" date="2015-09" db="EMBL/GenBank/DDBJ databases">
        <authorList>
            <consortium name="Pathogen Informatics"/>
        </authorList>
    </citation>
    <scope>NUCLEOTIDE SEQUENCE [LARGE SCALE GENOMIC DNA]</scope>
    <source>
        <strain evidence="2 9">2789STDY5834835</strain>
        <strain evidence="1 8">2789STDY5834966</strain>
    </source>
</reference>
<dbReference type="Proteomes" id="UP000262524">
    <property type="component" value="Unassembled WGS sequence"/>
</dbReference>
<dbReference type="EMBL" id="CYZL01000004">
    <property type="protein sequence ID" value="CUN79779.1"/>
    <property type="molecule type" value="Genomic_DNA"/>
</dbReference>
<protein>
    <submittedName>
        <fullName evidence="1">Uncharacterized protein</fullName>
    </submittedName>
</protein>
<dbReference type="Proteomes" id="UP000283700">
    <property type="component" value="Unassembled WGS sequence"/>
</dbReference>
<dbReference type="EMBL" id="LT907978">
    <property type="protein sequence ID" value="SOB73449.1"/>
    <property type="molecule type" value="Genomic_DNA"/>
</dbReference>
<dbReference type="KEGG" id="ehl:EHLA_2895"/>
<dbReference type="Pfam" id="PF20092">
    <property type="entry name" value="DUF6483"/>
    <property type="match status" value="1"/>
</dbReference>
<dbReference type="Proteomes" id="UP000095679">
    <property type="component" value="Unassembled WGS sequence"/>
</dbReference>
<evidence type="ECO:0000313" key="5">
    <source>
        <dbReference type="EMBL" id="RHK42187.1"/>
    </source>
</evidence>
<evidence type="ECO:0000313" key="4">
    <source>
        <dbReference type="EMBL" id="RGZ85736.1"/>
    </source>
</evidence>